<evidence type="ECO:0000313" key="5">
    <source>
        <dbReference type="Proteomes" id="UP000195221"/>
    </source>
</evidence>
<evidence type="ECO:0000313" key="4">
    <source>
        <dbReference type="Proteomes" id="UP000194546"/>
    </source>
</evidence>
<keyword evidence="2" id="KW-0413">Isomerase</keyword>
<evidence type="ECO:0000313" key="2">
    <source>
        <dbReference type="EMBL" id="OTP75285.1"/>
    </source>
</evidence>
<protein>
    <submittedName>
        <fullName evidence="2">2-hydroxychromene-2-carboxylate isomerase/DsbA-like thioredoxin domain</fullName>
    </submittedName>
    <submittedName>
        <fullName evidence="3">2-hydroxychromene-2-carboxylate isomerase/DsbA-like thioredoxin protein</fullName>
    </submittedName>
</protein>
<dbReference type="PANTHER" id="PTHR13887">
    <property type="entry name" value="GLUTATHIONE S-TRANSFERASE KAPPA"/>
    <property type="match status" value="1"/>
</dbReference>
<dbReference type="InterPro" id="IPR036249">
    <property type="entry name" value="Thioredoxin-like_sf"/>
</dbReference>
<dbReference type="EMBL" id="NBTY01000053">
    <property type="protein sequence ID" value="OTP77371.1"/>
    <property type="molecule type" value="Genomic_DNA"/>
</dbReference>
<evidence type="ECO:0000313" key="3">
    <source>
        <dbReference type="EMBL" id="OTP77371.1"/>
    </source>
</evidence>
<dbReference type="Proteomes" id="UP000194546">
    <property type="component" value="Unassembled WGS sequence"/>
</dbReference>
<feature type="domain" description="DSBA-like thioredoxin" evidence="1">
    <location>
        <begin position="8"/>
        <end position="205"/>
    </location>
</feature>
<dbReference type="RefSeq" id="WP_062003114.1">
    <property type="nucleotide sequence ID" value="NZ_MSRG01000008.1"/>
</dbReference>
<reference evidence="2 5" key="2">
    <citation type="submission" date="2017-03" db="EMBL/GenBank/DDBJ databases">
        <title>Genome analysis of strain PAMC 26577.</title>
        <authorList>
            <person name="Oh H.-M."/>
            <person name="Yang J.-A."/>
        </authorList>
    </citation>
    <scope>NUCLEOTIDE SEQUENCE [LARGE SCALE GENOMIC DNA]</scope>
    <source>
        <strain evidence="2 5">PAMC 26577</strain>
    </source>
</reference>
<dbReference type="GO" id="GO:0016491">
    <property type="term" value="F:oxidoreductase activity"/>
    <property type="evidence" value="ECO:0007669"/>
    <property type="project" value="InterPro"/>
</dbReference>
<proteinExistence type="predicted"/>
<dbReference type="InterPro" id="IPR001853">
    <property type="entry name" value="DSBA-like_thioredoxin_dom"/>
</dbReference>
<dbReference type="EMBL" id="NBTZ01000052">
    <property type="protein sequence ID" value="OTP75285.1"/>
    <property type="molecule type" value="Genomic_DNA"/>
</dbReference>
<dbReference type="Pfam" id="PF01323">
    <property type="entry name" value="DSBA"/>
    <property type="match status" value="1"/>
</dbReference>
<dbReference type="AlphaFoldDB" id="A0A242MV74"/>
<dbReference type="SUPFAM" id="SSF52833">
    <property type="entry name" value="Thioredoxin-like"/>
    <property type="match status" value="1"/>
</dbReference>
<dbReference type="CDD" id="cd03024">
    <property type="entry name" value="DsbA_FrnE"/>
    <property type="match status" value="1"/>
</dbReference>
<comment type="caution">
    <text evidence="2">The sequence shown here is derived from an EMBL/GenBank/DDBJ whole genome shotgun (WGS) entry which is preliminary data.</text>
</comment>
<dbReference type="Gene3D" id="3.40.30.10">
    <property type="entry name" value="Glutaredoxin"/>
    <property type="match status" value="1"/>
</dbReference>
<name>A0A242MV74_CABSO</name>
<accession>A0A242MV74</accession>
<dbReference type="Proteomes" id="UP000195221">
    <property type="component" value="Unassembled WGS sequence"/>
</dbReference>
<organism evidence="2 5">
    <name type="scientific">Caballeronia sordidicola</name>
    <name type="common">Burkholderia sordidicola</name>
    <dbReference type="NCBI Taxonomy" id="196367"/>
    <lineage>
        <taxon>Bacteria</taxon>
        <taxon>Pseudomonadati</taxon>
        <taxon>Pseudomonadota</taxon>
        <taxon>Betaproteobacteria</taxon>
        <taxon>Burkholderiales</taxon>
        <taxon>Burkholderiaceae</taxon>
        <taxon>Caballeronia</taxon>
    </lineage>
</organism>
<reference evidence="3 4" key="1">
    <citation type="submission" date="2017-03" db="EMBL/GenBank/DDBJ databases">
        <title>Genome analysis of strain PAMC 26510.</title>
        <authorList>
            <person name="Oh H.-M."/>
            <person name="Yang J.-A."/>
        </authorList>
    </citation>
    <scope>NUCLEOTIDE SEQUENCE [LARGE SCALE GENOMIC DNA]</scope>
    <source>
        <strain evidence="3 4">PAMC 26510</strain>
    </source>
</reference>
<evidence type="ECO:0000259" key="1">
    <source>
        <dbReference type="Pfam" id="PF01323"/>
    </source>
</evidence>
<sequence>MTSPTLYLDVWSDYVCPFCYLELPVIDQFQNAYGDAVEVRWHAFELRPEPTPPLEPDSDLLQQSWDSSVYPMAIDRGLLMRLPPVQPRSRKAFETAFFARESGRFDVVHRAIFKAFFEDGIDIGDTDALLDIAATCGIDPESLEEVLLGDELTDAVIEDEEFAQKLGVTGVPFVVLSRDGVGDQEPPPPIALRGAAPIEHFQAAVERLFPDGFPPGASGANLP</sequence>
<gene>
    <name evidence="3" type="ORF">PAMC26510_09260</name>
    <name evidence="2" type="ORF">PAMC26577_13505</name>
</gene>
<dbReference type="GO" id="GO:0016853">
    <property type="term" value="F:isomerase activity"/>
    <property type="evidence" value="ECO:0007669"/>
    <property type="project" value="UniProtKB-KW"/>
</dbReference>
<dbReference type="PANTHER" id="PTHR13887:SF41">
    <property type="entry name" value="THIOREDOXIN SUPERFAMILY PROTEIN"/>
    <property type="match status" value="1"/>
</dbReference>